<gene>
    <name evidence="2" type="ORF">HMPREF0591_0338</name>
</gene>
<comment type="caution">
    <text evidence="2">The sequence shown here is derived from an EMBL/GenBank/DDBJ whole genome shotgun (WGS) entry which is preliminary data.</text>
</comment>
<proteinExistence type="predicted"/>
<organism evidence="2 3">
    <name type="scientific">Mycobacterium parascrofulaceum ATCC BAA-614</name>
    <dbReference type="NCBI Taxonomy" id="525368"/>
    <lineage>
        <taxon>Bacteria</taxon>
        <taxon>Bacillati</taxon>
        <taxon>Actinomycetota</taxon>
        <taxon>Actinomycetes</taxon>
        <taxon>Mycobacteriales</taxon>
        <taxon>Mycobacteriaceae</taxon>
        <taxon>Mycobacterium</taxon>
        <taxon>Mycobacterium simiae complex</taxon>
    </lineage>
</organism>
<dbReference type="Proteomes" id="UP000003653">
    <property type="component" value="Unassembled WGS sequence"/>
</dbReference>
<reference evidence="2 3" key="1">
    <citation type="submission" date="2010-04" db="EMBL/GenBank/DDBJ databases">
        <authorList>
            <person name="Muzny D."/>
            <person name="Qin X."/>
            <person name="Deng J."/>
            <person name="Jiang H."/>
            <person name="Liu Y."/>
            <person name="Qu J."/>
            <person name="Song X.-Z."/>
            <person name="Zhang L."/>
            <person name="Thornton R."/>
            <person name="Coyle M."/>
            <person name="Francisco L."/>
            <person name="Jackson L."/>
            <person name="Javaid M."/>
            <person name="Korchina V."/>
            <person name="Kovar C."/>
            <person name="Mata R."/>
            <person name="Mathew T."/>
            <person name="Ngo R."/>
            <person name="Nguyen L."/>
            <person name="Nguyen N."/>
            <person name="Okwuonu G."/>
            <person name="Ongeri F."/>
            <person name="Pham C."/>
            <person name="Simmons D."/>
            <person name="Wilczek-Boney K."/>
            <person name="Hale W."/>
            <person name="Jakkamsetti A."/>
            <person name="Pham P."/>
            <person name="Ruth R."/>
            <person name="San Lucas F."/>
            <person name="Warren J."/>
            <person name="Zhang J."/>
            <person name="Zhao Z."/>
            <person name="Zhou C."/>
            <person name="Zhu D."/>
            <person name="Lee S."/>
            <person name="Bess C."/>
            <person name="Blankenburg K."/>
            <person name="Forbes L."/>
            <person name="Fu Q."/>
            <person name="Gubbala S."/>
            <person name="Hirani K."/>
            <person name="Jayaseelan J.C."/>
            <person name="Lara F."/>
            <person name="Munidasa M."/>
            <person name="Palculict T."/>
            <person name="Patil S."/>
            <person name="Pu L.-L."/>
            <person name="Saada N."/>
            <person name="Tang L."/>
            <person name="Weissenberger G."/>
            <person name="Zhu Y."/>
            <person name="Hemphill L."/>
            <person name="Shang Y."/>
            <person name="Youmans B."/>
            <person name="Ayvaz T."/>
            <person name="Ross M."/>
            <person name="Santibanez J."/>
            <person name="Aqrawi P."/>
            <person name="Gross S."/>
            <person name="Joshi V."/>
            <person name="Fowler G."/>
            <person name="Nazareth L."/>
            <person name="Reid J."/>
            <person name="Worley K."/>
            <person name="Petrosino J."/>
            <person name="Highlander S."/>
            <person name="Gibbs R."/>
        </authorList>
    </citation>
    <scope>NUCLEOTIDE SEQUENCE [LARGE SCALE GENOMIC DNA]</scope>
    <source>
        <strain evidence="2 3">ATCC BAA-614</strain>
    </source>
</reference>
<keyword evidence="3" id="KW-1185">Reference proteome</keyword>
<dbReference type="EMBL" id="ADNV01000053">
    <property type="protein sequence ID" value="EFG79756.1"/>
    <property type="molecule type" value="Genomic_DNA"/>
</dbReference>
<dbReference type="AlphaFoldDB" id="D5P2E4"/>
<name>D5P2E4_9MYCO</name>
<feature type="compositionally biased region" description="Basic and acidic residues" evidence="1">
    <location>
        <begin position="11"/>
        <end position="22"/>
    </location>
</feature>
<evidence type="ECO:0000256" key="1">
    <source>
        <dbReference type="SAM" id="MobiDB-lite"/>
    </source>
</evidence>
<accession>D5P2E4</accession>
<dbReference type="HOGENOM" id="CLU_3236313_0_0_11"/>
<feature type="region of interest" description="Disordered" evidence="1">
    <location>
        <begin position="1"/>
        <end position="23"/>
    </location>
</feature>
<sequence>MNPAARSLSVEMRRRERSHAEGVSKATTMFAVEVIARRSWRLC</sequence>
<protein>
    <submittedName>
        <fullName evidence="2">Uncharacterized protein</fullName>
    </submittedName>
</protein>
<evidence type="ECO:0000313" key="3">
    <source>
        <dbReference type="Proteomes" id="UP000003653"/>
    </source>
</evidence>
<evidence type="ECO:0000313" key="2">
    <source>
        <dbReference type="EMBL" id="EFG79756.1"/>
    </source>
</evidence>